<dbReference type="GO" id="GO:0005507">
    <property type="term" value="F:copper ion binding"/>
    <property type="evidence" value="ECO:0007669"/>
    <property type="project" value="TreeGrafter"/>
</dbReference>
<evidence type="ECO:0000256" key="1">
    <source>
        <dbReference type="ARBA" id="ARBA00007768"/>
    </source>
</evidence>
<comment type="similarity">
    <text evidence="1">Belongs to the CutC family.</text>
</comment>
<dbReference type="InterPro" id="IPR036822">
    <property type="entry name" value="CutC-like_dom_sf"/>
</dbReference>
<comment type="caution">
    <text evidence="3">The sequence shown here is derived from an EMBL/GenBank/DDBJ whole genome shotgun (WGS) entry which is preliminary data.</text>
</comment>
<dbReference type="Pfam" id="PF03932">
    <property type="entry name" value="CutC"/>
    <property type="match status" value="1"/>
</dbReference>
<dbReference type="PANTHER" id="PTHR12598">
    <property type="entry name" value="COPPER HOMEOSTASIS PROTEIN CUTC"/>
    <property type="match status" value="1"/>
</dbReference>
<evidence type="ECO:0000313" key="3">
    <source>
        <dbReference type="EMBL" id="EJW99023.1"/>
    </source>
</evidence>
<dbReference type="SUPFAM" id="SSF110395">
    <property type="entry name" value="CutC-like"/>
    <property type="match status" value="1"/>
</dbReference>
<gene>
    <name evidence="3" type="ORF">EVA_12870</name>
</gene>
<proteinExistence type="inferred from homology"/>
<dbReference type="PANTHER" id="PTHR12598:SF0">
    <property type="entry name" value="COPPER HOMEOSTASIS PROTEIN CUTC HOMOLOG"/>
    <property type="match status" value="1"/>
</dbReference>
<dbReference type="InterPro" id="IPR005627">
    <property type="entry name" value="CutC-like"/>
</dbReference>
<accession>J9FWX2</accession>
<organism evidence="3">
    <name type="scientific">gut metagenome</name>
    <dbReference type="NCBI Taxonomy" id="749906"/>
    <lineage>
        <taxon>unclassified sequences</taxon>
        <taxon>metagenomes</taxon>
        <taxon>organismal metagenomes</taxon>
    </lineage>
</organism>
<dbReference type="FunFam" id="3.20.20.380:FF:000001">
    <property type="entry name" value="Copper homeostasis protein CutC"/>
    <property type="match status" value="1"/>
</dbReference>
<dbReference type="Gene3D" id="3.20.20.380">
    <property type="entry name" value="Copper homeostasis (CutC) domain"/>
    <property type="match status" value="1"/>
</dbReference>
<dbReference type="HAMAP" id="MF_00795">
    <property type="entry name" value="CutC"/>
    <property type="match status" value="1"/>
</dbReference>
<reference evidence="3" key="1">
    <citation type="journal article" date="2012" name="PLoS ONE">
        <title>Gene sets for utilization of primary and secondary nutrition supplies in the distal gut of endangered iberian lynx.</title>
        <authorList>
            <person name="Alcaide M."/>
            <person name="Messina E."/>
            <person name="Richter M."/>
            <person name="Bargiela R."/>
            <person name="Peplies J."/>
            <person name="Huws S.A."/>
            <person name="Newbold C.J."/>
            <person name="Golyshin P.N."/>
            <person name="Simon M.A."/>
            <person name="Lopez G."/>
            <person name="Yakimov M.M."/>
            <person name="Ferrer M."/>
        </authorList>
    </citation>
    <scope>NUCLEOTIDE SEQUENCE</scope>
</reference>
<dbReference type="EMBL" id="AMCI01003996">
    <property type="protein sequence ID" value="EJW99023.1"/>
    <property type="molecule type" value="Genomic_DNA"/>
</dbReference>
<protein>
    <recommendedName>
        <fullName evidence="2">Copper homeostasis protein cutC homolog</fullName>
    </recommendedName>
</protein>
<sequence>MEIRLEVCAGCIESVKAAAVGGAYRVELCSGLSEGGLTPSLGYLLEAQQVEGLKKNVLIRPRGGDFLYSEAELRVILRDIEAVREAGFDGIVVGMLTADGYVDRLAMRECMAAAGEMEVTFHRAFDLCCDQSHALETIIELGCHRILTSGGAATAADGIAALRALVKQSAGRILIMPGCGINADNVAAIVRGTGATEVHASARDWQLSRMQFRHAGVAMGNADVDEYAIAITSVEKSAR</sequence>
<name>J9FWX2_9ZZZZ</name>
<evidence type="ECO:0000256" key="2">
    <source>
        <dbReference type="ARBA" id="ARBA00019014"/>
    </source>
</evidence>
<dbReference type="AlphaFoldDB" id="J9FWX2"/>